<dbReference type="Proteomes" id="UP000279089">
    <property type="component" value="Unassembled WGS sequence"/>
</dbReference>
<comment type="caution">
    <text evidence="2">The sequence shown here is derived from an EMBL/GenBank/DDBJ whole genome shotgun (WGS) entry which is preliminary data.</text>
</comment>
<evidence type="ECO:0000259" key="1">
    <source>
        <dbReference type="PROSITE" id="PS50801"/>
    </source>
</evidence>
<dbReference type="SUPFAM" id="SSF52091">
    <property type="entry name" value="SpoIIaa-like"/>
    <property type="match status" value="1"/>
</dbReference>
<dbReference type="InterPro" id="IPR002645">
    <property type="entry name" value="STAS_dom"/>
</dbReference>
<evidence type="ECO:0000313" key="2">
    <source>
        <dbReference type="EMBL" id="RPD42553.1"/>
    </source>
</evidence>
<name>A0A3N4N4L8_9BACT</name>
<keyword evidence="3" id="KW-1185">Reference proteome</keyword>
<dbReference type="Pfam" id="PF01740">
    <property type="entry name" value="STAS"/>
    <property type="match status" value="1"/>
</dbReference>
<dbReference type="Gene3D" id="3.30.750.24">
    <property type="entry name" value="STAS domain"/>
    <property type="match status" value="1"/>
</dbReference>
<proteinExistence type="predicted"/>
<reference evidence="3" key="1">
    <citation type="submission" date="2018-11" db="EMBL/GenBank/DDBJ databases">
        <title>Chitinophaga lutea sp.nov., isolate from arsenic contaminated soil.</title>
        <authorList>
            <person name="Zong Y."/>
        </authorList>
    </citation>
    <scope>NUCLEOTIDE SEQUENCE [LARGE SCALE GENOMIC DNA]</scope>
    <source>
        <strain evidence="3">YLT18</strain>
    </source>
</reference>
<sequence length="159" mass="18031">MFLIRSDYFCKDLYRTGFLFGVSFFYNVKNITSGNMQFKIDTKEKIVLLRLEEETLDAKMSDTFVSSAAAISELEEKNLILDLRSLQSADDAGLKAIFTVYMRQYDRGLSAAVTGLNSTLTQNLSAAYPEMLNIVPTESEATDMVMMEDLERELNLDDE</sequence>
<dbReference type="OrthoDB" id="667243at2"/>
<feature type="domain" description="STAS" evidence="1">
    <location>
        <begin position="36"/>
        <end position="124"/>
    </location>
</feature>
<protein>
    <recommendedName>
        <fullName evidence="1">STAS domain-containing protein</fullName>
    </recommendedName>
</protein>
<dbReference type="InterPro" id="IPR036513">
    <property type="entry name" value="STAS_dom_sf"/>
</dbReference>
<dbReference type="AlphaFoldDB" id="A0A3N4N4L8"/>
<accession>A0A3N4N4L8</accession>
<evidence type="ECO:0000313" key="3">
    <source>
        <dbReference type="Proteomes" id="UP000279089"/>
    </source>
</evidence>
<dbReference type="EMBL" id="RMBX01000002">
    <property type="protein sequence ID" value="RPD42553.1"/>
    <property type="molecule type" value="Genomic_DNA"/>
</dbReference>
<gene>
    <name evidence="2" type="ORF">EG028_05100</name>
</gene>
<dbReference type="PROSITE" id="PS50801">
    <property type="entry name" value="STAS"/>
    <property type="match status" value="1"/>
</dbReference>
<organism evidence="2 3">
    <name type="scientific">Chitinophaga barathri</name>
    <dbReference type="NCBI Taxonomy" id="1647451"/>
    <lineage>
        <taxon>Bacteria</taxon>
        <taxon>Pseudomonadati</taxon>
        <taxon>Bacteroidota</taxon>
        <taxon>Chitinophagia</taxon>
        <taxon>Chitinophagales</taxon>
        <taxon>Chitinophagaceae</taxon>
        <taxon>Chitinophaga</taxon>
    </lineage>
</organism>